<dbReference type="GO" id="GO:0046983">
    <property type="term" value="F:protein dimerization activity"/>
    <property type="evidence" value="ECO:0007669"/>
    <property type="project" value="InterPro"/>
</dbReference>
<dbReference type="PROSITE" id="PS50888">
    <property type="entry name" value="BHLH"/>
    <property type="match status" value="1"/>
</dbReference>
<dbReference type="GO" id="GO:0003700">
    <property type="term" value="F:DNA-binding transcription factor activity"/>
    <property type="evidence" value="ECO:0007669"/>
    <property type="project" value="InterPro"/>
</dbReference>
<protein>
    <recommendedName>
        <fullName evidence="6">BHLH domain-containing protein</fullName>
    </recommendedName>
</protein>
<dbReference type="GO" id="GO:0005634">
    <property type="term" value="C:nucleus"/>
    <property type="evidence" value="ECO:0007669"/>
    <property type="project" value="UniProtKB-SubCell"/>
</dbReference>
<evidence type="ECO:0000313" key="8">
    <source>
        <dbReference type="Proteomes" id="UP001141806"/>
    </source>
</evidence>
<organism evidence="7 8">
    <name type="scientific">Protea cynaroides</name>
    <dbReference type="NCBI Taxonomy" id="273540"/>
    <lineage>
        <taxon>Eukaryota</taxon>
        <taxon>Viridiplantae</taxon>
        <taxon>Streptophyta</taxon>
        <taxon>Embryophyta</taxon>
        <taxon>Tracheophyta</taxon>
        <taxon>Spermatophyta</taxon>
        <taxon>Magnoliopsida</taxon>
        <taxon>Proteales</taxon>
        <taxon>Proteaceae</taxon>
        <taxon>Protea</taxon>
    </lineage>
</organism>
<dbReference type="EMBL" id="JAMYWD010000006">
    <property type="protein sequence ID" value="KAJ4968070.1"/>
    <property type="molecule type" value="Genomic_DNA"/>
</dbReference>
<dbReference type="InterPro" id="IPR047265">
    <property type="entry name" value="PIF1-like_bHLH"/>
</dbReference>
<reference evidence="7" key="1">
    <citation type="journal article" date="2023" name="Plant J.">
        <title>The genome of the king protea, Protea cynaroides.</title>
        <authorList>
            <person name="Chang J."/>
            <person name="Duong T.A."/>
            <person name="Schoeman C."/>
            <person name="Ma X."/>
            <person name="Roodt D."/>
            <person name="Barker N."/>
            <person name="Li Z."/>
            <person name="Van de Peer Y."/>
            <person name="Mizrachi E."/>
        </authorList>
    </citation>
    <scope>NUCLEOTIDE SEQUENCE</scope>
    <source>
        <tissue evidence="7">Young leaves</tissue>
    </source>
</reference>
<feature type="region of interest" description="Disordered" evidence="5">
    <location>
        <begin position="421"/>
        <end position="467"/>
    </location>
</feature>
<feature type="region of interest" description="Disordered" evidence="5">
    <location>
        <begin position="210"/>
        <end position="267"/>
    </location>
</feature>
<keyword evidence="8" id="KW-1185">Reference proteome</keyword>
<evidence type="ECO:0000256" key="1">
    <source>
        <dbReference type="ARBA" id="ARBA00004123"/>
    </source>
</evidence>
<dbReference type="PANTHER" id="PTHR46807">
    <property type="entry name" value="TRANSCRIPTION FACTOR PIF3"/>
    <property type="match status" value="1"/>
</dbReference>
<feature type="region of interest" description="Disordered" evidence="5">
    <location>
        <begin position="128"/>
        <end position="183"/>
    </location>
</feature>
<dbReference type="FunFam" id="4.10.280.10:FF:000004">
    <property type="entry name" value="Basic helix-loop-helix transcription factor"/>
    <property type="match status" value="1"/>
</dbReference>
<accession>A0A9Q0QQF3</accession>
<dbReference type="Pfam" id="PF00010">
    <property type="entry name" value="HLH"/>
    <property type="match status" value="1"/>
</dbReference>
<gene>
    <name evidence="7" type="ORF">NE237_014771</name>
</gene>
<dbReference type="InterPro" id="IPR011598">
    <property type="entry name" value="bHLH_dom"/>
</dbReference>
<dbReference type="PANTHER" id="PTHR46807:SF8">
    <property type="entry name" value="TRANSCRIPTION FACTOR PIF1-LIKE ISOFORM X2"/>
    <property type="match status" value="1"/>
</dbReference>
<name>A0A9Q0QQF3_9MAGN</name>
<evidence type="ECO:0000313" key="7">
    <source>
        <dbReference type="EMBL" id="KAJ4968070.1"/>
    </source>
</evidence>
<feature type="domain" description="BHLH" evidence="6">
    <location>
        <begin position="269"/>
        <end position="318"/>
    </location>
</feature>
<evidence type="ECO:0000256" key="3">
    <source>
        <dbReference type="ARBA" id="ARBA00023163"/>
    </source>
</evidence>
<dbReference type="SMART" id="SM00353">
    <property type="entry name" value="HLH"/>
    <property type="match status" value="1"/>
</dbReference>
<comment type="caution">
    <text evidence="7">The sequence shown here is derived from an EMBL/GenBank/DDBJ whole genome shotgun (WGS) entry which is preliminary data.</text>
</comment>
<dbReference type="CDD" id="cd11445">
    <property type="entry name" value="bHLH_AtPIF_like"/>
    <property type="match status" value="1"/>
</dbReference>
<feature type="compositionally biased region" description="Acidic residues" evidence="5">
    <location>
        <begin position="239"/>
        <end position="251"/>
    </location>
</feature>
<dbReference type="AlphaFoldDB" id="A0A9Q0QQF3"/>
<dbReference type="OrthoDB" id="690068at2759"/>
<feature type="compositionally biased region" description="Low complexity" evidence="5">
    <location>
        <begin position="424"/>
        <end position="441"/>
    </location>
</feature>
<evidence type="ECO:0000256" key="4">
    <source>
        <dbReference type="ARBA" id="ARBA00023242"/>
    </source>
</evidence>
<keyword evidence="3" id="KW-0804">Transcription</keyword>
<proteinExistence type="predicted"/>
<sequence length="467" mass="51663">MNFEIEQEELNLYPTSSGLNHEWRSKLCPREEELAELVWHNNQVFKQSLRPPKISSQKDAVMDVRSCEPAAEEGASRHLVVQEDELASWIHNPYPLEDSFDRDFCADLLCTSPARNSSHFGRINQIHEENKTLPPRSPAIPPPRHVEQLSSSESRPPISDTTARESTVICSNDTPAVGSGSRVSVPFSVSCSMRGDTSTTDVMVNCEQAVTSSSAGSGGSADRSVKPPKTDRKRKGIETDDGDWNSEDLESGDAKKQDRWSNSARRRARVAEVHNLSERKRRDRINEKMKALQDLIPRCNKSDKASMLDEAIEYLKSLQLQVQMMSMGFSMVPMIFPGVQQYMHPMGMGMGMGMGMQMQMGMDMGMSRPMLPFSSVLAGSAMPNPAAAAHFSQRLPFPPFHLPAVSPPDISRMQALNQSDQAMNSISNQSLNQQQNPSSASTSTVPWPPSYADITSSDSSHGPAKHQ</sequence>
<evidence type="ECO:0000259" key="6">
    <source>
        <dbReference type="PROSITE" id="PS50888"/>
    </source>
</evidence>
<dbReference type="SUPFAM" id="SSF47459">
    <property type="entry name" value="HLH, helix-loop-helix DNA-binding domain"/>
    <property type="match status" value="1"/>
</dbReference>
<dbReference type="Proteomes" id="UP001141806">
    <property type="component" value="Unassembled WGS sequence"/>
</dbReference>
<keyword evidence="4" id="KW-0539">Nucleus</keyword>
<feature type="compositionally biased region" description="Polar residues" evidence="5">
    <location>
        <begin position="148"/>
        <end position="174"/>
    </location>
</feature>
<comment type="subcellular location">
    <subcellularLocation>
        <location evidence="1">Nucleus</location>
    </subcellularLocation>
</comment>
<dbReference type="InterPro" id="IPR036638">
    <property type="entry name" value="HLH_DNA-bd_sf"/>
</dbReference>
<evidence type="ECO:0000256" key="2">
    <source>
        <dbReference type="ARBA" id="ARBA00023015"/>
    </source>
</evidence>
<dbReference type="InterPro" id="IPR044273">
    <property type="entry name" value="PIF3-like"/>
</dbReference>
<dbReference type="Gene3D" id="4.10.280.10">
    <property type="entry name" value="Helix-loop-helix DNA-binding domain"/>
    <property type="match status" value="1"/>
</dbReference>
<keyword evidence="2" id="KW-0805">Transcription regulation</keyword>
<evidence type="ECO:0000256" key="5">
    <source>
        <dbReference type="SAM" id="MobiDB-lite"/>
    </source>
</evidence>